<keyword evidence="1" id="KW-0245">EGF-like domain</keyword>
<proteinExistence type="predicted"/>
<dbReference type="PANTHER" id="PTHR22963">
    <property type="entry name" value="ENDOGLIN-RELATED"/>
    <property type="match status" value="1"/>
</dbReference>
<protein>
    <recommendedName>
        <fullName evidence="2">EGF-like domain-containing protein</fullName>
    </recommendedName>
</protein>
<dbReference type="EMBL" id="JAHYIQ010000003">
    <property type="protein sequence ID" value="KAK1134093.1"/>
    <property type="molecule type" value="Genomic_DNA"/>
</dbReference>
<sequence>MILIDTVKRNPCSPTPCGPNSVCRQINEQPVCSCVSGFLGAPPTCRPDCTVSSDCPLLEACSNQKCINPCPGSCGFRATCNVVNHNPICSCPSGLTGDPFVQCIPQRKTCLSKFFNNIFVR</sequence>
<evidence type="ECO:0000259" key="2">
    <source>
        <dbReference type="PROSITE" id="PS50026"/>
    </source>
</evidence>
<feature type="domain" description="EGF-like" evidence="2">
    <location>
        <begin position="8"/>
        <end position="46"/>
    </location>
</feature>
<dbReference type="PROSITE" id="PS01186">
    <property type="entry name" value="EGF_2"/>
    <property type="match status" value="1"/>
</dbReference>
<dbReference type="SUPFAM" id="SSF90148">
    <property type="entry name" value="DPY module"/>
    <property type="match status" value="1"/>
</dbReference>
<dbReference type="AlphaFoldDB" id="A0AA40KV55"/>
<evidence type="ECO:0000313" key="3">
    <source>
        <dbReference type="EMBL" id="KAK1134093.1"/>
    </source>
</evidence>
<dbReference type="PANTHER" id="PTHR22963:SF38">
    <property type="entry name" value="LP13770P"/>
    <property type="match status" value="1"/>
</dbReference>
<comment type="caution">
    <text evidence="1">Lacks conserved residue(s) required for the propagation of feature annotation.</text>
</comment>
<dbReference type="InterPro" id="IPR000742">
    <property type="entry name" value="EGF"/>
</dbReference>
<evidence type="ECO:0000313" key="4">
    <source>
        <dbReference type="Proteomes" id="UP001177670"/>
    </source>
</evidence>
<name>A0AA40KV55_9HYME</name>
<gene>
    <name evidence="3" type="ORF">K0M31_011875</name>
</gene>
<accession>A0AA40KV55</accession>
<evidence type="ECO:0000256" key="1">
    <source>
        <dbReference type="PROSITE-ProRule" id="PRU00076"/>
    </source>
</evidence>
<comment type="caution">
    <text evidence="3">The sequence shown here is derived from an EMBL/GenBank/DDBJ whole genome shotgun (WGS) entry which is preliminary data.</text>
</comment>
<dbReference type="InterPro" id="IPR048407">
    <property type="entry name" value="Dumpy_DPY"/>
</dbReference>
<reference evidence="3" key="1">
    <citation type="submission" date="2021-10" db="EMBL/GenBank/DDBJ databases">
        <title>Melipona bicolor Genome sequencing and assembly.</title>
        <authorList>
            <person name="Araujo N.S."/>
            <person name="Arias M.C."/>
        </authorList>
    </citation>
    <scope>NUCLEOTIDE SEQUENCE</scope>
    <source>
        <strain evidence="3">USP_2M_L1-L4_2017</strain>
        <tissue evidence="3">Whole body</tissue>
    </source>
</reference>
<dbReference type="Pfam" id="PF21164">
    <property type="entry name" value="Dumpy_DPY"/>
    <property type="match status" value="1"/>
</dbReference>
<organism evidence="3 4">
    <name type="scientific">Melipona bicolor</name>
    <dbReference type="NCBI Taxonomy" id="60889"/>
    <lineage>
        <taxon>Eukaryota</taxon>
        <taxon>Metazoa</taxon>
        <taxon>Ecdysozoa</taxon>
        <taxon>Arthropoda</taxon>
        <taxon>Hexapoda</taxon>
        <taxon>Insecta</taxon>
        <taxon>Pterygota</taxon>
        <taxon>Neoptera</taxon>
        <taxon>Endopterygota</taxon>
        <taxon>Hymenoptera</taxon>
        <taxon>Apocrita</taxon>
        <taxon>Aculeata</taxon>
        <taxon>Apoidea</taxon>
        <taxon>Anthophila</taxon>
        <taxon>Apidae</taxon>
        <taxon>Melipona</taxon>
    </lineage>
</organism>
<keyword evidence="4" id="KW-1185">Reference proteome</keyword>
<dbReference type="SMART" id="SM00181">
    <property type="entry name" value="EGF"/>
    <property type="match status" value="2"/>
</dbReference>
<dbReference type="Proteomes" id="UP001177670">
    <property type="component" value="Unassembled WGS sequence"/>
</dbReference>
<dbReference type="PROSITE" id="PS50026">
    <property type="entry name" value="EGF_3"/>
    <property type="match status" value="1"/>
</dbReference>